<reference evidence="3 5" key="2">
    <citation type="submission" date="2020-08" db="EMBL/GenBank/DDBJ databases">
        <title>The isolate Caproiciproducens sp. 7D4C2 produces n-caproate at mildly acidic conditions from hexoses: genome and rBOX comparison with related strains and chain-elongating bacteria.</title>
        <authorList>
            <person name="Esquivel-Elizondo S."/>
            <person name="Bagci C."/>
            <person name="Temovska M."/>
            <person name="Jeon B.S."/>
            <person name="Bessarab I."/>
            <person name="Williams R.B.H."/>
            <person name="Huson D.H."/>
            <person name="Angenent L.T."/>
        </authorList>
    </citation>
    <scope>NUCLEOTIDE SEQUENCE [LARGE SCALE GENOMIC DNA]</scope>
    <source>
        <strain evidence="3 5">7D4C2</strain>
    </source>
</reference>
<dbReference type="Proteomes" id="UP000469440">
    <property type="component" value="Unassembled WGS sequence"/>
</dbReference>
<proteinExistence type="predicted"/>
<evidence type="ECO:0000256" key="1">
    <source>
        <dbReference type="SAM" id="Phobius"/>
    </source>
</evidence>
<feature type="transmembrane region" description="Helical" evidence="1">
    <location>
        <begin position="185"/>
        <end position="207"/>
    </location>
</feature>
<sequence length="266" mass="30058">MLGKLLKYEFKATARTFLPIYGLILVLAIINKLFWNQSIDNFEIPRMISMSVYIMLIVAAFVITLVVTIQRFNKNLLGDEGYLSFTLPVKAHYHIDSKMIVTLIWSALSIIVSAVSVFIMVVNPEVLTQFSRMCADLAEVYRQYGLSAHLIAIEIIILIILGFLSNIVEIYAAIVVGNLAGRHKLLAGIGAYLGFGIVEQIVTSLLFSGFNRQIEEYFQSFHYSNNLFPAEPAEVALLVMILYTAVFGVAFYFFTNWMLTRKLNLE</sequence>
<dbReference type="Proteomes" id="UP000515909">
    <property type="component" value="Chromosome"/>
</dbReference>
<accession>A0A6N8I0L1</accession>
<feature type="transmembrane region" description="Helical" evidence="1">
    <location>
        <begin position="100"/>
        <end position="122"/>
    </location>
</feature>
<dbReference type="OrthoDB" id="9816138at2"/>
<dbReference type="EMBL" id="CP060286">
    <property type="protein sequence ID" value="QNK41067.1"/>
    <property type="molecule type" value="Genomic_DNA"/>
</dbReference>
<feature type="transmembrane region" description="Helical" evidence="1">
    <location>
        <begin position="12"/>
        <end position="30"/>
    </location>
</feature>
<feature type="transmembrane region" description="Helical" evidence="1">
    <location>
        <begin position="50"/>
        <end position="69"/>
    </location>
</feature>
<name>A0A6N8I0L1_9FIRM</name>
<evidence type="ECO:0000313" key="3">
    <source>
        <dbReference type="EMBL" id="QNK41067.1"/>
    </source>
</evidence>
<dbReference type="RefSeq" id="WP_066643871.1">
    <property type="nucleotide sequence ID" value="NZ_CP060286.1"/>
</dbReference>
<feature type="transmembrane region" description="Helical" evidence="1">
    <location>
        <begin position="150"/>
        <end position="173"/>
    </location>
</feature>
<dbReference type="KEGG" id="cfem:HCR03_01770"/>
<dbReference type="EMBL" id="VWXL01000058">
    <property type="protein sequence ID" value="MVB11552.1"/>
    <property type="molecule type" value="Genomic_DNA"/>
</dbReference>
<organism evidence="2 4">
    <name type="scientific">Caproicibacter fermentans</name>
    <dbReference type="NCBI Taxonomy" id="2576756"/>
    <lineage>
        <taxon>Bacteria</taxon>
        <taxon>Bacillati</taxon>
        <taxon>Bacillota</taxon>
        <taxon>Clostridia</taxon>
        <taxon>Eubacteriales</taxon>
        <taxon>Acutalibacteraceae</taxon>
        <taxon>Caproicibacter</taxon>
    </lineage>
</organism>
<keyword evidence="1" id="KW-0812">Transmembrane</keyword>
<keyword evidence="1" id="KW-1133">Transmembrane helix</keyword>
<feature type="transmembrane region" description="Helical" evidence="1">
    <location>
        <begin position="235"/>
        <end position="254"/>
    </location>
</feature>
<accession>A0A7G8TBS6</accession>
<reference evidence="2 4" key="1">
    <citation type="submission" date="2019-09" db="EMBL/GenBank/DDBJ databases">
        <title>Genome sequence of Clostridium sp. EA1.</title>
        <authorList>
            <person name="Poehlein A."/>
            <person name="Bengelsdorf F.R."/>
            <person name="Daniel R."/>
        </authorList>
    </citation>
    <scope>NUCLEOTIDE SEQUENCE [LARGE SCALE GENOMIC DNA]</scope>
    <source>
        <strain evidence="2 4">EA1</strain>
    </source>
</reference>
<dbReference type="AlphaFoldDB" id="A0A6N8I0L1"/>
<evidence type="ECO:0000313" key="5">
    <source>
        <dbReference type="Proteomes" id="UP000515909"/>
    </source>
</evidence>
<evidence type="ECO:0000313" key="2">
    <source>
        <dbReference type="EMBL" id="MVB11552.1"/>
    </source>
</evidence>
<keyword evidence="4" id="KW-1185">Reference proteome</keyword>
<protein>
    <submittedName>
        <fullName evidence="2">Uncharacterized protein</fullName>
    </submittedName>
</protein>
<evidence type="ECO:0000313" key="4">
    <source>
        <dbReference type="Proteomes" id="UP000469440"/>
    </source>
</evidence>
<keyword evidence="1" id="KW-0472">Membrane</keyword>
<gene>
    <name evidence="2" type="ORF">CAFE_22710</name>
    <name evidence="3" type="ORF">HCR03_01770</name>
</gene>